<organism evidence="3 4">
    <name type="scientific">Vineibacter terrae</name>
    <dbReference type="NCBI Taxonomy" id="2586908"/>
    <lineage>
        <taxon>Bacteria</taxon>
        <taxon>Pseudomonadati</taxon>
        <taxon>Pseudomonadota</taxon>
        <taxon>Alphaproteobacteria</taxon>
        <taxon>Hyphomicrobiales</taxon>
        <taxon>Vineibacter</taxon>
    </lineage>
</organism>
<protein>
    <submittedName>
        <fullName evidence="3">Universal stress protein</fullName>
    </submittedName>
</protein>
<comment type="caution">
    <text evidence="3">The sequence shown here is derived from an EMBL/GenBank/DDBJ whole genome shotgun (WGS) entry which is preliminary data.</text>
</comment>
<keyword evidence="4" id="KW-1185">Reference proteome</keyword>
<evidence type="ECO:0000256" key="1">
    <source>
        <dbReference type="ARBA" id="ARBA00008791"/>
    </source>
</evidence>
<dbReference type="InterPro" id="IPR006016">
    <property type="entry name" value="UspA"/>
</dbReference>
<sequence length="279" mass="29743">MPPIHRRDQAMPLRTLLVHGDADSQMPVRMSLATDVARRHHAKLLVIFALQGRSAAFLYAQHAPADVVSRQIRAERLRAARIGARLADRAARAGIGLAWRAIEGRPDTVLAQQAAAADMLVLSQDSDDAASPLVAPVTLAAGKPVLCVPRGGPFASCGRRVLLAWNGSREAARAAHDARPFLRQAERVILFTADDETSAGTSAEDAASHLAADGISVEIQRAPLNRRDPGQAILGAASDHGVDLVVMGAYGHSRLREWAFGGATRTVLRSMAVPTLLSY</sequence>
<reference evidence="3 4" key="1">
    <citation type="submission" date="2019-06" db="EMBL/GenBank/DDBJ databases">
        <title>New taxonomy in bacterial strain CC-CFT640, isolated from vineyard.</title>
        <authorList>
            <person name="Lin S.-Y."/>
            <person name="Tsai C.-F."/>
            <person name="Young C.-C."/>
        </authorList>
    </citation>
    <scope>NUCLEOTIDE SEQUENCE [LARGE SCALE GENOMIC DNA]</scope>
    <source>
        <strain evidence="3 4">CC-CFT640</strain>
    </source>
</reference>
<dbReference type="SUPFAM" id="SSF52402">
    <property type="entry name" value="Adenine nucleotide alpha hydrolases-like"/>
    <property type="match status" value="2"/>
</dbReference>
<dbReference type="Gene3D" id="3.40.50.12370">
    <property type="match status" value="1"/>
</dbReference>
<gene>
    <name evidence="3" type="ORF">FHP25_28510</name>
</gene>
<dbReference type="PRINTS" id="PR01438">
    <property type="entry name" value="UNVRSLSTRESS"/>
</dbReference>
<dbReference type="Pfam" id="PF00582">
    <property type="entry name" value="Usp"/>
    <property type="match status" value="1"/>
</dbReference>
<evidence type="ECO:0000259" key="2">
    <source>
        <dbReference type="Pfam" id="PF00582"/>
    </source>
</evidence>
<dbReference type="OrthoDB" id="9804721at2"/>
<accession>A0A5C8PEP7</accession>
<comment type="similarity">
    <text evidence="1">Belongs to the universal stress protein A family.</text>
</comment>
<dbReference type="EMBL" id="VDUZ01000039">
    <property type="protein sequence ID" value="TXL71813.1"/>
    <property type="molecule type" value="Genomic_DNA"/>
</dbReference>
<dbReference type="Proteomes" id="UP000321638">
    <property type="component" value="Unassembled WGS sequence"/>
</dbReference>
<dbReference type="AlphaFoldDB" id="A0A5C8PEP7"/>
<feature type="domain" description="UspA" evidence="2">
    <location>
        <begin position="160"/>
        <end position="277"/>
    </location>
</feature>
<evidence type="ECO:0000313" key="3">
    <source>
        <dbReference type="EMBL" id="TXL71813.1"/>
    </source>
</evidence>
<dbReference type="InterPro" id="IPR006015">
    <property type="entry name" value="Universal_stress_UspA"/>
</dbReference>
<dbReference type="PANTHER" id="PTHR46268">
    <property type="entry name" value="STRESS RESPONSE PROTEIN NHAX"/>
    <property type="match status" value="1"/>
</dbReference>
<name>A0A5C8PEP7_9HYPH</name>
<dbReference type="CDD" id="cd00293">
    <property type="entry name" value="USP-like"/>
    <property type="match status" value="1"/>
</dbReference>
<evidence type="ECO:0000313" key="4">
    <source>
        <dbReference type="Proteomes" id="UP000321638"/>
    </source>
</evidence>
<proteinExistence type="inferred from homology"/>
<dbReference type="PANTHER" id="PTHR46268:SF15">
    <property type="entry name" value="UNIVERSAL STRESS PROTEIN HP_0031"/>
    <property type="match status" value="1"/>
</dbReference>